<organism evidence="7 8">
    <name type="scientific">Pedobacter punctiformis</name>
    <dbReference type="NCBI Taxonomy" id="3004097"/>
    <lineage>
        <taxon>Bacteria</taxon>
        <taxon>Pseudomonadati</taxon>
        <taxon>Bacteroidota</taxon>
        <taxon>Sphingobacteriia</taxon>
        <taxon>Sphingobacteriales</taxon>
        <taxon>Sphingobacteriaceae</taxon>
        <taxon>Pedobacter</taxon>
    </lineage>
</organism>
<evidence type="ECO:0000256" key="2">
    <source>
        <dbReference type="ARBA" id="ARBA00023136"/>
    </source>
</evidence>
<name>A0ABT4L834_9SPHI</name>
<dbReference type="Gene3D" id="3.30.1330.60">
    <property type="entry name" value="OmpA-like domain"/>
    <property type="match status" value="1"/>
</dbReference>
<feature type="domain" description="OmpA-like" evidence="6">
    <location>
        <begin position="60"/>
        <end position="175"/>
    </location>
</feature>
<evidence type="ECO:0000313" key="8">
    <source>
        <dbReference type="Proteomes" id="UP001144347"/>
    </source>
</evidence>
<evidence type="ECO:0000256" key="3">
    <source>
        <dbReference type="ARBA" id="ARBA00023237"/>
    </source>
</evidence>
<dbReference type="EMBL" id="JAPWGM010000002">
    <property type="protein sequence ID" value="MCZ4244078.1"/>
    <property type="molecule type" value="Genomic_DNA"/>
</dbReference>
<protein>
    <submittedName>
        <fullName evidence="7">OmpA family protein</fullName>
    </submittedName>
</protein>
<dbReference type="CDD" id="cd07185">
    <property type="entry name" value="OmpA_C-like"/>
    <property type="match status" value="1"/>
</dbReference>
<evidence type="ECO:0000313" key="7">
    <source>
        <dbReference type="EMBL" id="MCZ4244078.1"/>
    </source>
</evidence>
<keyword evidence="2 4" id="KW-0472">Membrane</keyword>
<accession>A0ABT4L834</accession>
<evidence type="ECO:0000256" key="1">
    <source>
        <dbReference type="ARBA" id="ARBA00004442"/>
    </source>
</evidence>
<gene>
    <name evidence="7" type="ORF">O0955_08670</name>
</gene>
<dbReference type="InterPro" id="IPR006664">
    <property type="entry name" value="OMP_bac"/>
</dbReference>
<sequence length="175" mass="19375">MNILKKLSFTALITLFTLGMYSCKTKKMVAKPDPVPAAKPTPPVEEKKPEPVKEPEKPAPVEKPNYNFENIQFEFNSFVLKTASFPILDKIVVEIKKDPAVKFVLNGHSSAEGTPEHNMSLSVDRANAVKSYLINAGIDPQRFTISGHGDKEPVSTNSTEEGRALNRRVQINAQI</sequence>
<evidence type="ECO:0000256" key="5">
    <source>
        <dbReference type="SAM" id="MobiDB-lite"/>
    </source>
</evidence>
<dbReference type="InterPro" id="IPR006665">
    <property type="entry name" value="OmpA-like"/>
</dbReference>
<dbReference type="InterPro" id="IPR050330">
    <property type="entry name" value="Bact_OuterMem_StrucFunc"/>
</dbReference>
<proteinExistence type="predicted"/>
<evidence type="ECO:0000259" key="6">
    <source>
        <dbReference type="PROSITE" id="PS51123"/>
    </source>
</evidence>
<comment type="subcellular location">
    <subcellularLocation>
        <location evidence="1">Cell outer membrane</location>
    </subcellularLocation>
</comment>
<dbReference type="PROSITE" id="PS51123">
    <property type="entry name" value="OMPA_2"/>
    <property type="match status" value="1"/>
</dbReference>
<feature type="compositionally biased region" description="Basic and acidic residues" evidence="5">
    <location>
        <begin position="44"/>
        <end position="60"/>
    </location>
</feature>
<keyword evidence="8" id="KW-1185">Reference proteome</keyword>
<dbReference type="PROSITE" id="PS51257">
    <property type="entry name" value="PROKAR_LIPOPROTEIN"/>
    <property type="match status" value="1"/>
</dbReference>
<dbReference type="PANTHER" id="PTHR30329:SF21">
    <property type="entry name" value="LIPOPROTEIN YIAD-RELATED"/>
    <property type="match status" value="1"/>
</dbReference>
<feature type="region of interest" description="Disordered" evidence="5">
    <location>
        <begin position="144"/>
        <end position="163"/>
    </location>
</feature>
<feature type="region of interest" description="Disordered" evidence="5">
    <location>
        <begin position="31"/>
        <end position="63"/>
    </location>
</feature>
<reference evidence="7" key="1">
    <citation type="submission" date="2022-12" db="EMBL/GenBank/DDBJ databases">
        <title>Genome sequence of HCMS5-2.</title>
        <authorList>
            <person name="Woo H."/>
        </authorList>
    </citation>
    <scope>NUCLEOTIDE SEQUENCE</scope>
    <source>
        <strain evidence="7">HCMS5-2</strain>
    </source>
</reference>
<dbReference type="PRINTS" id="PR01021">
    <property type="entry name" value="OMPADOMAIN"/>
</dbReference>
<keyword evidence="3" id="KW-0998">Cell outer membrane</keyword>
<dbReference type="RefSeq" id="WP_269427143.1">
    <property type="nucleotide sequence ID" value="NZ_JAPWGM010000002.1"/>
</dbReference>
<dbReference type="Proteomes" id="UP001144347">
    <property type="component" value="Unassembled WGS sequence"/>
</dbReference>
<dbReference type="InterPro" id="IPR036737">
    <property type="entry name" value="OmpA-like_sf"/>
</dbReference>
<comment type="caution">
    <text evidence="7">The sequence shown here is derived from an EMBL/GenBank/DDBJ whole genome shotgun (WGS) entry which is preliminary data.</text>
</comment>
<dbReference type="SUPFAM" id="SSF103088">
    <property type="entry name" value="OmpA-like"/>
    <property type="match status" value="1"/>
</dbReference>
<evidence type="ECO:0000256" key="4">
    <source>
        <dbReference type="PROSITE-ProRule" id="PRU00473"/>
    </source>
</evidence>
<feature type="compositionally biased region" description="Pro residues" evidence="5">
    <location>
        <begin position="33"/>
        <end position="43"/>
    </location>
</feature>
<dbReference type="PANTHER" id="PTHR30329">
    <property type="entry name" value="STATOR ELEMENT OF FLAGELLAR MOTOR COMPLEX"/>
    <property type="match status" value="1"/>
</dbReference>
<dbReference type="Pfam" id="PF00691">
    <property type="entry name" value="OmpA"/>
    <property type="match status" value="1"/>
</dbReference>